<evidence type="ECO:0000256" key="1">
    <source>
        <dbReference type="SAM" id="MobiDB-lite"/>
    </source>
</evidence>
<dbReference type="EMBL" id="JASSZA010000008">
    <property type="protein sequence ID" value="KAK2104526.1"/>
    <property type="molecule type" value="Genomic_DNA"/>
</dbReference>
<sequence length="76" mass="8495">MATCGWPSHSTTLASSAEQQSWPSTVRAAARPLFPQQVLDHSKSRRTDRHISRHNDETLSPELLKVSPRKGDGCRK</sequence>
<accession>A0ABQ9V5Y0</accession>
<organism evidence="2 3">
    <name type="scientific">Saguinus oedipus</name>
    <name type="common">Cotton-top tamarin</name>
    <name type="synonym">Oedipomidas oedipus</name>
    <dbReference type="NCBI Taxonomy" id="9490"/>
    <lineage>
        <taxon>Eukaryota</taxon>
        <taxon>Metazoa</taxon>
        <taxon>Chordata</taxon>
        <taxon>Craniata</taxon>
        <taxon>Vertebrata</taxon>
        <taxon>Euteleostomi</taxon>
        <taxon>Mammalia</taxon>
        <taxon>Eutheria</taxon>
        <taxon>Euarchontoglires</taxon>
        <taxon>Primates</taxon>
        <taxon>Haplorrhini</taxon>
        <taxon>Platyrrhini</taxon>
        <taxon>Cebidae</taxon>
        <taxon>Callitrichinae</taxon>
        <taxon>Saguinus</taxon>
    </lineage>
</organism>
<proteinExistence type="predicted"/>
<keyword evidence="3" id="KW-1185">Reference proteome</keyword>
<feature type="non-terminal residue" evidence="2">
    <location>
        <position position="76"/>
    </location>
</feature>
<feature type="region of interest" description="Disordered" evidence="1">
    <location>
        <begin position="1"/>
        <end position="76"/>
    </location>
</feature>
<evidence type="ECO:0000313" key="2">
    <source>
        <dbReference type="EMBL" id="KAK2104526.1"/>
    </source>
</evidence>
<evidence type="ECO:0000313" key="3">
    <source>
        <dbReference type="Proteomes" id="UP001266305"/>
    </source>
</evidence>
<name>A0ABQ9V5Y0_SAGOE</name>
<comment type="caution">
    <text evidence="2">The sequence shown here is derived from an EMBL/GenBank/DDBJ whole genome shotgun (WGS) entry which is preliminary data.</text>
</comment>
<gene>
    <name evidence="2" type="ORF">P7K49_018382</name>
</gene>
<dbReference type="Proteomes" id="UP001266305">
    <property type="component" value="Unassembled WGS sequence"/>
</dbReference>
<reference evidence="2 3" key="1">
    <citation type="submission" date="2023-05" db="EMBL/GenBank/DDBJ databases">
        <title>B98-5 Cell Line De Novo Hybrid Assembly: An Optical Mapping Approach.</title>
        <authorList>
            <person name="Kananen K."/>
            <person name="Auerbach J.A."/>
            <person name="Kautto E."/>
            <person name="Blachly J.S."/>
        </authorList>
    </citation>
    <scope>NUCLEOTIDE SEQUENCE [LARGE SCALE GENOMIC DNA]</scope>
    <source>
        <strain evidence="2">B95-8</strain>
        <tissue evidence="2">Cell line</tissue>
    </source>
</reference>
<protein>
    <submittedName>
        <fullName evidence="2">Uncharacterized protein</fullName>
    </submittedName>
</protein>
<feature type="compositionally biased region" description="Polar residues" evidence="1">
    <location>
        <begin position="8"/>
        <end position="24"/>
    </location>
</feature>